<dbReference type="AlphaFoldDB" id="A0A7X2LTJ0"/>
<dbReference type="SUPFAM" id="SSF56935">
    <property type="entry name" value="Porins"/>
    <property type="match status" value="1"/>
</dbReference>
<evidence type="ECO:0000256" key="6">
    <source>
        <dbReference type="SAM" id="SignalP"/>
    </source>
</evidence>
<dbReference type="PANTHER" id="PTHR47234">
    <property type="match status" value="1"/>
</dbReference>
<gene>
    <name evidence="9" type="ORF">GJ700_16770</name>
</gene>
<evidence type="ECO:0000256" key="2">
    <source>
        <dbReference type="ARBA" id="ARBA00009810"/>
    </source>
</evidence>
<proteinExistence type="inferred from homology"/>
<dbReference type="PANTHER" id="PTHR47234:SF3">
    <property type="entry name" value="SECRETIN_TONB SHORT N-TERMINAL DOMAIN-CONTAINING PROTEIN"/>
    <property type="match status" value="1"/>
</dbReference>
<evidence type="ECO:0000259" key="7">
    <source>
        <dbReference type="Pfam" id="PF00593"/>
    </source>
</evidence>
<feature type="domain" description="TonB-dependent receptor plug" evidence="8">
    <location>
        <begin position="42"/>
        <end position="162"/>
    </location>
</feature>
<dbReference type="Gene3D" id="2.170.130.10">
    <property type="entry name" value="TonB-dependent receptor, plug domain"/>
    <property type="match status" value="1"/>
</dbReference>
<keyword evidence="6" id="KW-0732">Signal</keyword>
<dbReference type="Proteomes" id="UP000446768">
    <property type="component" value="Unassembled WGS sequence"/>
</dbReference>
<protein>
    <submittedName>
        <fullName evidence="9">TonB-dependent receptor plug domain-containing protein</fullName>
    </submittedName>
</protein>
<feature type="domain" description="TonB-dependent receptor-like beta-barrel" evidence="7">
    <location>
        <begin position="259"/>
        <end position="765"/>
    </location>
</feature>
<dbReference type="Pfam" id="PF07715">
    <property type="entry name" value="Plug"/>
    <property type="match status" value="1"/>
</dbReference>
<dbReference type="InterPro" id="IPR000531">
    <property type="entry name" value="Beta-barrel_TonB"/>
</dbReference>
<evidence type="ECO:0000313" key="9">
    <source>
        <dbReference type="EMBL" id="MRV73366.1"/>
    </source>
</evidence>
<keyword evidence="9" id="KW-0675">Receptor</keyword>
<dbReference type="Gene3D" id="2.40.170.20">
    <property type="entry name" value="TonB-dependent receptor, beta-barrel domain"/>
    <property type="match status" value="1"/>
</dbReference>
<comment type="similarity">
    <text evidence="2 5">Belongs to the TonB-dependent receptor family.</text>
</comment>
<sequence length="810" mass="87421">MTLMAGALLLALSPAHGQQAAEEEATNKVVLVGSRSTAKTALDTAAPVGLINVKDMQNAGPLELGKLLQTLDPSFNFSSTFISDGTDSIRPATLRSLGPDQLLVLVNGKRRHQQALLNVQQTIGRGSAGTDINAIPLSAIHHIEVLRDGAAAQYGSDAIAGVINIVLKSQTAETQFSGEVGQTSEGDGRVVSGSLNHGWSIGDGGYINVSLEARKRGETNRAGLDTLRVNPPRVTQHIGDSNTKDGYLWWNAALPLDQNSELYAFGGLSKRRGDSFGFFRSAGDGRTVPALYPNGFLPNIVTDIKDGSFAAGYRRDLAGDWKFDLSINHGASQFDYNEKNTVNISYWYEPKPGGGIYAASPLEAHTGRLKFDQTTVNADLRGPVTLGGAKFAFATGFEYRTDNYRIDAGDPVSYQYGRTNNPAVVILDQNGGRAAAGTQGFPGYTPATAVNDGRHNIALYVDAEHNLTQQLMVAAAMRHERYSDFGSTTTGKLSLRYDPMPTLGLRGSFSTGFRAPSVQQEFYSSVSTNLDGAGNLTETLTARQGSAVTQAFGIAPLKQETSRSGSMGLVLRPAKNMSITTDLYRVDIKDRIVFSSEITPEAAAGCNATLSNCPIRRILAPLAVGQAQFFTNAVDTSTTGVDIVAEHSSKLPVGNLVLSGQLGFNRTKVTSRHSQSPVLSGNQLFDDMQVLLIEHGQPRQHHVLAADLNTGAWNLNARANYFGAVKAGYFTNPYVQTWEPRWVVDSSLRYNFSKKTSVAFGVNNLFNVYPTEWDKTKAAPFPQLGFTHCWETCPIGINGRSMYVRYDTAF</sequence>
<dbReference type="GO" id="GO:0009279">
    <property type="term" value="C:cell outer membrane"/>
    <property type="evidence" value="ECO:0007669"/>
    <property type="project" value="UniProtKB-SubCell"/>
</dbReference>
<dbReference type="InterPro" id="IPR037066">
    <property type="entry name" value="Plug_dom_sf"/>
</dbReference>
<feature type="signal peptide" evidence="6">
    <location>
        <begin position="1"/>
        <end position="20"/>
    </location>
</feature>
<comment type="subcellular location">
    <subcellularLocation>
        <location evidence="1 5">Cell outer membrane</location>
    </subcellularLocation>
</comment>
<accession>A0A7X2LTJ0</accession>
<keyword evidence="10" id="KW-1185">Reference proteome</keyword>
<keyword evidence="3 5" id="KW-0472">Membrane</keyword>
<name>A0A7X2LTJ0_9BURK</name>
<dbReference type="InterPro" id="IPR036942">
    <property type="entry name" value="Beta-barrel_TonB_sf"/>
</dbReference>
<dbReference type="Pfam" id="PF00593">
    <property type="entry name" value="TonB_dep_Rec_b-barrel"/>
    <property type="match status" value="1"/>
</dbReference>
<organism evidence="9 10">
    <name type="scientific">Pseudoduganella rivuli</name>
    <dbReference type="NCBI Taxonomy" id="2666085"/>
    <lineage>
        <taxon>Bacteria</taxon>
        <taxon>Pseudomonadati</taxon>
        <taxon>Pseudomonadota</taxon>
        <taxon>Betaproteobacteria</taxon>
        <taxon>Burkholderiales</taxon>
        <taxon>Oxalobacteraceae</taxon>
        <taxon>Telluria group</taxon>
        <taxon>Pseudoduganella</taxon>
    </lineage>
</organism>
<keyword evidence="4" id="KW-0998">Cell outer membrane</keyword>
<dbReference type="EMBL" id="WKJJ01000010">
    <property type="protein sequence ID" value="MRV73366.1"/>
    <property type="molecule type" value="Genomic_DNA"/>
</dbReference>
<evidence type="ECO:0000259" key="8">
    <source>
        <dbReference type="Pfam" id="PF07715"/>
    </source>
</evidence>
<comment type="caution">
    <text evidence="9">The sequence shown here is derived from an EMBL/GenBank/DDBJ whole genome shotgun (WGS) entry which is preliminary data.</text>
</comment>
<feature type="chain" id="PRO_5030843887" evidence="6">
    <location>
        <begin position="21"/>
        <end position="810"/>
    </location>
</feature>
<dbReference type="InterPro" id="IPR012910">
    <property type="entry name" value="Plug_dom"/>
</dbReference>
<evidence type="ECO:0000256" key="1">
    <source>
        <dbReference type="ARBA" id="ARBA00004442"/>
    </source>
</evidence>
<evidence type="ECO:0000256" key="3">
    <source>
        <dbReference type="ARBA" id="ARBA00023136"/>
    </source>
</evidence>
<evidence type="ECO:0000256" key="5">
    <source>
        <dbReference type="RuleBase" id="RU003357"/>
    </source>
</evidence>
<dbReference type="CDD" id="cd01347">
    <property type="entry name" value="ligand_gated_channel"/>
    <property type="match status" value="1"/>
</dbReference>
<evidence type="ECO:0000256" key="4">
    <source>
        <dbReference type="ARBA" id="ARBA00023237"/>
    </source>
</evidence>
<reference evidence="9 10" key="1">
    <citation type="submission" date="2019-11" db="EMBL/GenBank/DDBJ databases">
        <title>Novel species isolated from a subtropical stream in China.</title>
        <authorList>
            <person name="Lu H."/>
        </authorList>
    </citation>
    <scope>NUCLEOTIDE SEQUENCE [LARGE SCALE GENOMIC DNA]</scope>
    <source>
        <strain evidence="9 10">FT92W</strain>
    </source>
</reference>
<evidence type="ECO:0000313" key="10">
    <source>
        <dbReference type="Proteomes" id="UP000446768"/>
    </source>
</evidence>
<keyword evidence="5" id="KW-0798">TonB box</keyword>